<feature type="non-terminal residue" evidence="1">
    <location>
        <position position="167"/>
    </location>
</feature>
<sequence length="167" mass="18830">MDCDSLQFGSSSRLPEHVNELKIQLLRHVNSNQFNSHFDEELGSKEDLNLHNLVGNDSLLLTRCRLDNRQEAQQKKLFKLTKKTEIFPLLSVVSEITTAIRSHDVVMLIAPTGSGKSILAPFIAERILEPAKNKAEKTRPNVKLFRKSLMIVPSAEHCGNTVRSIDK</sequence>
<evidence type="ECO:0000313" key="3">
    <source>
        <dbReference type="Proteomes" id="UP001432027"/>
    </source>
</evidence>
<gene>
    <name evidence="1" type="ORF">PENTCL1PPCAC_23856</name>
    <name evidence="2" type="ORF">PENTCL1PPCAC_23857</name>
</gene>
<protein>
    <recommendedName>
        <fullName evidence="4">Helicase/UvrB N-terminal domain-containing protein</fullName>
    </recommendedName>
</protein>
<dbReference type="AlphaFoldDB" id="A0AAV5U591"/>
<comment type="caution">
    <text evidence="1">The sequence shown here is derived from an EMBL/GenBank/DDBJ whole genome shotgun (WGS) entry which is preliminary data.</text>
</comment>
<accession>A0AAV5U591</accession>
<dbReference type="EMBL" id="BTSX01000005">
    <property type="protein sequence ID" value="GMT01682.1"/>
    <property type="molecule type" value="Genomic_DNA"/>
</dbReference>
<name>A0AAV5U591_9BILA</name>
<evidence type="ECO:0008006" key="4">
    <source>
        <dbReference type="Google" id="ProtNLM"/>
    </source>
</evidence>
<organism evidence="1 3">
    <name type="scientific">Pristionchus entomophagus</name>
    <dbReference type="NCBI Taxonomy" id="358040"/>
    <lineage>
        <taxon>Eukaryota</taxon>
        <taxon>Metazoa</taxon>
        <taxon>Ecdysozoa</taxon>
        <taxon>Nematoda</taxon>
        <taxon>Chromadorea</taxon>
        <taxon>Rhabditida</taxon>
        <taxon>Rhabditina</taxon>
        <taxon>Diplogasteromorpha</taxon>
        <taxon>Diplogasteroidea</taxon>
        <taxon>Neodiplogasteridae</taxon>
        <taxon>Pristionchus</taxon>
    </lineage>
</organism>
<proteinExistence type="predicted"/>
<dbReference type="Proteomes" id="UP001432027">
    <property type="component" value="Unassembled WGS sequence"/>
</dbReference>
<dbReference type="SUPFAM" id="SSF52540">
    <property type="entry name" value="P-loop containing nucleoside triphosphate hydrolases"/>
    <property type="match status" value="1"/>
</dbReference>
<dbReference type="Gene3D" id="3.40.50.300">
    <property type="entry name" value="P-loop containing nucleotide triphosphate hydrolases"/>
    <property type="match status" value="1"/>
</dbReference>
<dbReference type="InterPro" id="IPR027417">
    <property type="entry name" value="P-loop_NTPase"/>
</dbReference>
<reference evidence="1" key="1">
    <citation type="submission" date="2023-10" db="EMBL/GenBank/DDBJ databases">
        <title>Genome assembly of Pristionchus species.</title>
        <authorList>
            <person name="Yoshida K."/>
            <person name="Sommer R.J."/>
        </authorList>
    </citation>
    <scope>NUCLEOTIDE SEQUENCE</scope>
    <source>
        <strain evidence="1">RS0144</strain>
    </source>
</reference>
<evidence type="ECO:0000313" key="1">
    <source>
        <dbReference type="EMBL" id="GMT01682.1"/>
    </source>
</evidence>
<evidence type="ECO:0000313" key="2">
    <source>
        <dbReference type="EMBL" id="GMT01683.1"/>
    </source>
</evidence>
<dbReference type="EMBL" id="BTSX01000005">
    <property type="protein sequence ID" value="GMT01683.1"/>
    <property type="molecule type" value="Genomic_DNA"/>
</dbReference>
<keyword evidence="3" id="KW-1185">Reference proteome</keyword>